<reference evidence="3" key="2">
    <citation type="journal article" date="2021" name="Microbiome">
        <title>Successional dynamics and alternative stable states in a saline activated sludge microbial community over 9 years.</title>
        <authorList>
            <person name="Wang Y."/>
            <person name="Ye J."/>
            <person name="Ju F."/>
            <person name="Liu L."/>
            <person name="Boyd J.A."/>
            <person name="Deng Y."/>
            <person name="Parks D.H."/>
            <person name="Jiang X."/>
            <person name="Yin X."/>
            <person name="Woodcroft B.J."/>
            <person name="Tyson G.W."/>
            <person name="Hugenholtz P."/>
            <person name="Polz M.F."/>
            <person name="Zhang T."/>
        </authorList>
    </citation>
    <scope>NUCLEOTIDE SEQUENCE</scope>
    <source>
        <strain evidence="3">HKST-UBA16</strain>
    </source>
</reference>
<comment type="caution">
    <text evidence="3">The sequence shown here is derived from an EMBL/GenBank/DDBJ whole genome shotgun (WGS) entry which is preliminary data.</text>
</comment>
<sequence length="659" mass="77014">MKKSGVYNFINIKKVMFRNFSLYTKNDEVINVEETINNGVYCLAGANGLGKTTFLNAINYGLTGIVLESEKGVFLPNEIIQKTNKDYTTRYFKGRVNPKHENKAEIELLFTVNDKMFRIIRKFTNSKGLKLLEIFKKDNTEEISSMCVPIHRPEDIKSKYEQAITKEMGIGKFEYFLFLQLYLLTFDEQRRMIFWDERASTTAIAIAFNYGLDDTEKLLNLKREMDKFESNGRNFRWQATQIKNQIEKLKNTVANEQETEQLKEEYERLVIDLDKSEKTYNNIEVEYDTLLKRQNILNSSLLQSKIEYRKLFAQYSEPRSQLLDNPYISLSKKEKKCFLCGSSGHYVVENIEKNLHLDHCPVCDTLIDQTRDNDQDKILAELKKIDADIADKNHELENLIFETETKKVELERAEYQYNKSKTKLLKFEKANSNISFEKTGDAPIDALIKDYKNQFNKFDKQSKDAYKARDNLRPVYESLVHKINSAYKNAEQDFVPLFKHFARSFIGLNLNIFLKPKGRDLTLHFEMEGTSRTEAFQLSESQRFFLDIALRMALAVFLSREGNEATMLIDTPEGSLDIAYESRVGKMFADFVTEYNQNIIMTANINASQLLISLAEKCGKRKMQFRRMLEWTDLTEIQQEGEYLFEQVFKNIELALKEN</sequence>
<gene>
    <name evidence="3" type="ORF">KC622_00230</name>
</gene>
<dbReference type="GO" id="GO:0016887">
    <property type="term" value="F:ATP hydrolysis activity"/>
    <property type="evidence" value="ECO:0007669"/>
    <property type="project" value="InterPro"/>
</dbReference>
<dbReference type="AlphaFoldDB" id="A0A955HY82"/>
<protein>
    <submittedName>
        <fullName evidence="3">AAA family ATPase</fullName>
    </submittedName>
</protein>
<evidence type="ECO:0000313" key="3">
    <source>
        <dbReference type="EMBL" id="MCA9374737.1"/>
    </source>
</evidence>
<keyword evidence="1" id="KW-0175">Coiled coil</keyword>
<dbReference type="SUPFAM" id="SSF52540">
    <property type="entry name" value="P-loop containing nucleoside triphosphate hydrolases"/>
    <property type="match status" value="1"/>
</dbReference>
<dbReference type="EMBL" id="JAGQLM010000011">
    <property type="protein sequence ID" value="MCA9374737.1"/>
    <property type="molecule type" value="Genomic_DNA"/>
</dbReference>
<dbReference type="GO" id="GO:0006302">
    <property type="term" value="P:double-strand break repair"/>
    <property type="evidence" value="ECO:0007669"/>
    <property type="project" value="InterPro"/>
</dbReference>
<feature type="domain" description="Rad50/SbcC-type AAA" evidence="2">
    <location>
        <begin position="17"/>
        <end position="284"/>
    </location>
</feature>
<dbReference type="Pfam" id="PF13476">
    <property type="entry name" value="AAA_23"/>
    <property type="match status" value="1"/>
</dbReference>
<evidence type="ECO:0000313" key="4">
    <source>
        <dbReference type="Proteomes" id="UP000748332"/>
    </source>
</evidence>
<evidence type="ECO:0000256" key="1">
    <source>
        <dbReference type="SAM" id="Coils"/>
    </source>
</evidence>
<organism evidence="3 4">
    <name type="scientific">Candidatus Dojkabacteria bacterium</name>
    <dbReference type="NCBI Taxonomy" id="2099670"/>
    <lineage>
        <taxon>Bacteria</taxon>
        <taxon>Candidatus Dojkabacteria</taxon>
    </lineage>
</organism>
<feature type="coiled-coil region" evidence="1">
    <location>
        <begin position="239"/>
        <end position="293"/>
    </location>
</feature>
<dbReference type="PANTHER" id="PTHR32114">
    <property type="entry name" value="ABC TRANSPORTER ABCH.3"/>
    <property type="match status" value="1"/>
</dbReference>
<dbReference type="PANTHER" id="PTHR32114:SF2">
    <property type="entry name" value="ABC TRANSPORTER ABCH.3"/>
    <property type="match status" value="1"/>
</dbReference>
<dbReference type="Gene3D" id="3.40.50.300">
    <property type="entry name" value="P-loop containing nucleotide triphosphate hydrolases"/>
    <property type="match status" value="2"/>
</dbReference>
<dbReference type="InterPro" id="IPR027417">
    <property type="entry name" value="P-loop_NTPase"/>
</dbReference>
<name>A0A955HY82_9BACT</name>
<reference evidence="3" key="1">
    <citation type="submission" date="2020-04" db="EMBL/GenBank/DDBJ databases">
        <authorList>
            <person name="Zhang T."/>
        </authorList>
    </citation>
    <scope>NUCLEOTIDE SEQUENCE</scope>
    <source>
        <strain evidence="3">HKST-UBA16</strain>
    </source>
</reference>
<proteinExistence type="predicted"/>
<accession>A0A955HY82</accession>
<evidence type="ECO:0000259" key="2">
    <source>
        <dbReference type="Pfam" id="PF13476"/>
    </source>
</evidence>
<dbReference type="InterPro" id="IPR038729">
    <property type="entry name" value="Rad50/SbcC_AAA"/>
</dbReference>
<dbReference type="Proteomes" id="UP000748332">
    <property type="component" value="Unassembled WGS sequence"/>
</dbReference>